<evidence type="ECO:0000313" key="2">
    <source>
        <dbReference type="Proteomes" id="UP000293092"/>
    </source>
</evidence>
<comment type="caution">
    <text evidence="1">The sequence shown here is derived from an EMBL/GenBank/DDBJ whole genome shotgun (WGS) entry which is preliminary data.</text>
</comment>
<protein>
    <submittedName>
        <fullName evidence="1">Uncharacterized protein</fullName>
    </submittedName>
</protein>
<reference evidence="1" key="1">
    <citation type="submission" date="2017-11" db="EMBL/GenBank/DDBJ databases">
        <title>Comparative genomic and phylogenomic analyses of the family Idiomarinaceae.</title>
        <authorList>
            <person name="Liu Y."/>
            <person name="Shao Z."/>
        </authorList>
    </citation>
    <scope>NUCLEOTIDE SEQUENCE</scope>
    <source>
        <strain evidence="1">PIN1</strain>
    </source>
</reference>
<proteinExistence type="predicted"/>
<accession>A0ACD2HHT2</accession>
<dbReference type="Proteomes" id="UP000293092">
    <property type="component" value="Unassembled WGS sequence"/>
</dbReference>
<dbReference type="EMBL" id="PIQJ01000001">
    <property type="protein sequence ID" value="RZQ55929.1"/>
    <property type="molecule type" value="Genomic_DNA"/>
</dbReference>
<keyword evidence="2" id="KW-1185">Reference proteome</keyword>
<sequence>MRIIPNCNKRDVKLEILIMRNYSQFFVGKREIPQKNTPKPHPIRNKNNPIPTGEPQDKMTISSYITILLLQRLLLHQLIIRCY</sequence>
<organism evidence="1 2">
    <name type="scientific">Pseudidiomarina tainanensis</name>
    <dbReference type="NCBI Taxonomy" id="502365"/>
    <lineage>
        <taxon>Bacteria</taxon>
        <taxon>Pseudomonadati</taxon>
        <taxon>Pseudomonadota</taxon>
        <taxon>Gammaproteobacteria</taxon>
        <taxon>Alteromonadales</taxon>
        <taxon>Idiomarinaceae</taxon>
        <taxon>Pseudidiomarina</taxon>
    </lineage>
</organism>
<evidence type="ECO:0000313" key="1">
    <source>
        <dbReference type="EMBL" id="RZQ55929.1"/>
    </source>
</evidence>
<gene>
    <name evidence="1" type="ORF">CWI82_01035</name>
</gene>
<name>A0ACD2HHT2_9GAMM</name>